<accession>A0A1E7F468</accession>
<feature type="transmembrane region" description="Helical" evidence="5">
    <location>
        <begin position="53"/>
        <end position="77"/>
    </location>
</feature>
<dbReference type="InterPro" id="IPR050346">
    <property type="entry name" value="FMO-like"/>
</dbReference>
<organism evidence="6 7">
    <name type="scientific">Fragilariopsis cylindrus CCMP1102</name>
    <dbReference type="NCBI Taxonomy" id="635003"/>
    <lineage>
        <taxon>Eukaryota</taxon>
        <taxon>Sar</taxon>
        <taxon>Stramenopiles</taxon>
        <taxon>Ochrophyta</taxon>
        <taxon>Bacillariophyta</taxon>
        <taxon>Bacillariophyceae</taxon>
        <taxon>Bacillariophycidae</taxon>
        <taxon>Bacillariales</taxon>
        <taxon>Bacillariaceae</taxon>
        <taxon>Fragilariopsis</taxon>
    </lineage>
</organism>
<dbReference type="InterPro" id="IPR036188">
    <property type="entry name" value="FAD/NAD-bd_sf"/>
</dbReference>
<comment type="similarity">
    <text evidence="1">Belongs to the FMO family.</text>
</comment>
<dbReference type="GO" id="GO:0050661">
    <property type="term" value="F:NADP binding"/>
    <property type="evidence" value="ECO:0007669"/>
    <property type="project" value="InterPro"/>
</dbReference>
<dbReference type="Pfam" id="PF00743">
    <property type="entry name" value="FMO-like"/>
    <property type="match status" value="1"/>
</dbReference>
<evidence type="ECO:0000313" key="6">
    <source>
        <dbReference type="EMBL" id="OEU12988.1"/>
    </source>
</evidence>
<evidence type="ECO:0000256" key="5">
    <source>
        <dbReference type="SAM" id="Phobius"/>
    </source>
</evidence>
<dbReference type="GO" id="GO:0050660">
    <property type="term" value="F:flavin adenine dinucleotide binding"/>
    <property type="evidence" value="ECO:0007669"/>
    <property type="project" value="InterPro"/>
</dbReference>
<name>A0A1E7F468_9STRA</name>
<dbReference type="Gene3D" id="3.50.50.60">
    <property type="entry name" value="FAD/NAD(P)-binding domain"/>
    <property type="match status" value="1"/>
</dbReference>
<keyword evidence="7" id="KW-1185">Reference proteome</keyword>
<keyword evidence="2" id="KW-0285">Flavoprotein</keyword>
<dbReference type="Proteomes" id="UP000095751">
    <property type="component" value="Unassembled WGS sequence"/>
</dbReference>
<sequence>MPTTKTETTVRTQVIQPFLADCPAEQNIPIRTPFSQLGKPPETISPFERYGGLAFAVALSGFVFILLVPFAPLIIVLTVARRIWSYFACSSYHTHPSKLKIAVIGGGWSGVQIISRLQELGVTNITGFEKNDDLGGTWHPTLRYHSVQIHGAMWITSFDKYPYSPNNKDVSDGKVLGAEALAYVKRFADHTGVGPCYQFNNSVVSVKYDSSRRKATLVTEDASGNRSEKGPYDFVVFASQASEPNIPSIPGQEHFKGKILHSLWFKTTQFEEIIKSKAKVVIIGGSKTACDMVLCFQRAGYEAFNWVFRKPYIYWKYEFMFHDSSPINALRGMTTLVAITISIFSTKLMGLILWCSGLGVTDGKRHMDWNKFHWGILCPKQRRDLAMIPQQKRYQSGIKLHSAGHWLSQRPGKIGIRKGRCLLFPQCREAAAPPLFGAYFPSIWQFDRPLDHLWSKAGSQQRRHDCIPPVCAQDPDGTTNGDHGFLAAGRLCSECRPSLPEGKHRKEICHPAH</sequence>
<evidence type="ECO:0000256" key="3">
    <source>
        <dbReference type="ARBA" id="ARBA00022827"/>
    </source>
</evidence>
<dbReference type="OrthoDB" id="184416at2759"/>
<keyword evidence="4" id="KW-0560">Oxidoreductase</keyword>
<evidence type="ECO:0000256" key="1">
    <source>
        <dbReference type="ARBA" id="ARBA00009183"/>
    </source>
</evidence>
<dbReference type="EMBL" id="KV784363">
    <property type="protein sequence ID" value="OEU12988.1"/>
    <property type="molecule type" value="Genomic_DNA"/>
</dbReference>
<protein>
    <submittedName>
        <fullName evidence="6">FAD/NAD(P)-binding domain-containing protein</fullName>
    </submittedName>
</protein>
<proteinExistence type="inferred from homology"/>
<dbReference type="AlphaFoldDB" id="A0A1E7F468"/>
<dbReference type="PANTHER" id="PTHR23023">
    <property type="entry name" value="DIMETHYLANILINE MONOOXYGENASE"/>
    <property type="match status" value="1"/>
</dbReference>
<gene>
    <name evidence="6" type="ORF">FRACYDRAFT_243344</name>
</gene>
<dbReference type="InParanoid" id="A0A1E7F468"/>
<evidence type="ECO:0000313" key="7">
    <source>
        <dbReference type="Proteomes" id="UP000095751"/>
    </source>
</evidence>
<dbReference type="KEGG" id="fcy:FRACYDRAFT_243344"/>
<evidence type="ECO:0000256" key="4">
    <source>
        <dbReference type="ARBA" id="ARBA00023002"/>
    </source>
</evidence>
<keyword evidence="5" id="KW-0812">Transmembrane</keyword>
<dbReference type="InterPro" id="IPR020946">
    <property type="entry name" value="Flavin_mOase-like"/>
</dbReference>
<dbReference type="SUPFAM" id="SSF51905">
    <property type="entry name" value="FAD/NAD(P)-binding domain"/>
    <property type="match status" value="1"/>
</dbReference>
<keyword evidence="3" id="KW-0274">FAD</keyword>
<reference evidence="6 7" key="1">
    <citation type="submission" date="2016-09" db="EMBL/GenBank/DDBJ databases">
        <title>Extensive genetic diversity and differential bi-allelic expression allows diatom success in the polar Southern Ocean.</title>
        <authorList>
            <consortium name="DOE Joint Genome Institute"/>
            <person name="Mock T."/>
            <person name="Otillar R.P."/>
            <person name="Strauss J."/>
            <person name="Dupont C."/>
            <person name="Frickenhaus S."/>
            <person name="Maumus F."/>
            <person name="Mcmullan M."/>
            <person name="Sanges R."/>
            <person name="Schmutz J."/>
            <person name="Toseland A."/>
            <person name="Valas R."/>
            <person name="Veluchamy A."/>
            <person name="Ward B.J."/>
            <person name="Allen A."/>
            <person name="Barry K."/>
            <person name="Falciatore A."/>
            <person name="Ferrante M."/>
            <person name="Fortunato A.E."/>
            <person name="Gloeckner G."/>
            <person name="Gruber A."/>
            <person name="Hipkin R."/>
            <person name="Janech M."/>
            <person name="Kroth P."/>
            <person name="Leese F."/>
            <person name="Lindquist E."/>
            <person name="Lyon B.R."/>
            <person name="Martin J."/>
            <person name="Mayer C."/>
            <person name="Parker M."/>
            <person name="Quesneville H."/>
            <person name="Raymond J."/>
            <person name="Uhlig C."/>
            <person name="Valentin K.U."/>
            <person name="Worden A.Z."/>
            <person name="Armbrust E.V."/>
            <person name="Bowler C."/>
            <person name="Green B."/>
            <person name="Moulton V."/>
            <person name="Van Oosterhout C."/>
            <person name="Grigoriev I."/>
        </authorList>
    </citation>
    <scope>NUCLEOTIDE SEQUENCE [LARGE SCALE GENOMIC DNA]</scope>
    <source>
        <strain evidence="6 7">CCMP1102</strain>
    </source>
</reference>
<evidence type="ECO:0000256" key="2">
    <source>
        <dbReference type="ARBA" id="ARBA00022630"/>
    </source>
</evidence>
<dbReference type="GO" id="GO:0004499">
    <property type="term" value="F:N,N-dimethylaniline monooxygenase activity"/>
    <property type="evidence" value="ECO:0007669"/>
    <property type="project" value="InterPro"/>
</dbReference>
<keyword evidence="5" id="KW-0472">Membrane</keyword>
<keyword evidence="5" id="KW-1133">Transmembrane helix</keyword>